<proteinExistence type="predicted"/>
<reference evidence="3" key="1">
    <citation type="journal article" date="2020" name="Fungal Divers.">
        <title>Resolving the Mortierellaceae phylogeny through synthesis of multi-gene phylogenetics and phylogenomics.</title>
        <authorList>
            <person name="Vandepol N."/>
            <person name="Liber J."/>
            <person name="Desiro A."/>
            <person name="Na H."/>
            <person name="Kennedy M."/>
            <person name="Barry K."/>
            <person name="Grigoriev I.V."/>
            <person name="Miller A.N."/>
            <person name="O'Donnell K."/>
            <person name="Stajich J.E."/>
            <person name="Bonito G."/>
        </authorList>
    </citation>
    <scope>NUCLEOTIDE SEQUENCE</scope>
    <source>
        <strain evidence="3">NRRL 28262</strain>
    </source>
</reference>
<feature type="non-terminal residue" evidence="3">
    <location>
        <position position="1"/>
    </location>
</feature>
<evidence type="ECO:0000313" key="3">
    <source>
        <dbReference type="EMBL" id="KAG0255384.1"/>
    </source>
</evidence>
<dbReference type="Pfam" id="PF23948">
    <property type="entry name" value="ARM_5"/>
    <property type="match status" value="1"/>
</dbReference>
<dbReference type="SUPFAM" id="SSF48371">
    <property type="entry name" value="ARM repeat"/>
    <property type="match status" value="1"/>
</dbReference>
<protein>
    <recommendedName>
        <fullName evidence="2">Arm-like repeat domain-containing protein</fullName>
    </recommendedName>
</protein>
<feature type="region of interest" description="Disordered" evidence="1">
    <location>
        <begin position="103"/>
        <end position="132"/>
    </location>
</feature>
<feature type="domain" description="Arm-like repeat" evidence="2">
    <location>
        <begin position="216"/>
        <end position="569"/>
    </location>
</feature>
<dbReference type="AlphaFoldDB" id="A0AAD4H043"/>
<gene>
    <name evidence="3" type="ORF">BGZ95_005777</name>
</gene>
<evidence type="ECO:0000256" key="1">
    <source>
        <dbReference type="SAM" id="MobiDB-lite"/>
    </source>
</evidence>
<feature type="compositionally biased region" description="Polar residues" evidence="1">
    <location>
        <begin position="117"/>
        <end position="126"/>
    </location>
</feature>
<keyword evidence="4" id="KW-1185">Reference proteome</keyword>
<dbReference type="EMBL" id="JAAAIL010002671">
    <property type="protein sequence ID" value="KAG0255384.1"/>
    <property type="molecule type" value="Genomic_DNA"/>
</dbReference>
<evidence type="ECO:0000313" key="4">
    <source>
        <dbReference type="Proteomes" id="UP001194580"/>
    </source>
</evidence>
<dbReference type="Proteomes" id="UP001194580">
    <property type="component" value="Unassembled WGS sequence"/>
</dbReference>
<name>A0AAD4H043_9FUNG</name>
<sequence>IRDMTNTLPSKQPSLHVIDDGDCTNTTQHVRKRDKVLRFLRITKSNTKDFKNMASNQSLNVGSSPQPTGLHLVAFQTTGPPISASQASIQTMVDFQATRQPIVPSQPKHANSDDTRSFSSGVTVDNTLLKPPRPTEPKRLLVVFTENLNKPTPRTDLPALLHRIEETAQLVYCNTLLVLASSLLTTTDAGEGAINTTTSTALEMKPALTDKEQEWLAEMDKNPMQKAHIRWLATRMVEEFVQDTLLDSTKIAEIVALGSALDRETYRKLLSFIIGEFEDARILDVNLLQGLVQLIQSASPGFLVSDDLVKIFSVLRIRLQGTHQQTSEHSFYLTLAVSQVLDAMVEHKVKDLNRVEEHEPLSGVLSGLTASSDPYLMYQACYAFQALQYIPDDETALQAVLRHSISVVDGLVKVSAVFKLDLGAVLEGLGKLQEALGGVFGTASTVYEGVCTVMESGQGVLDSLKKGFGLGKRRPWYAAIRAAHALVQVGQLQDFNQLIYEAPCRCDPLFQWGICQLLGEIASDVIWDTAVRQHAVSLLGELYKNDQEWGQDESVKSWMLNIIAQIGCTESQV</sequence>
<evidence type="ECO:0000259" key="2">
    <source>
        <dbReference type="Pfam" id="PF23948"/>
    </source>
</evidence>
<dbReference type="InterPro" id="IPR016024">
    <property type="entry name" value="ARM-type_fold"/>
</dbReference>
<organism evidence="3 4">
    <name type="scientific">Linnemannia exigua</name>
    <dbReference type="NCBI Taxonomy" id="604196"/>
    <lineage>
        <taxon>Eukaryota</taxon>
        <taxon>Fungi</taxon>
        <taxon>Fungi incertae sedis</taxon>
        <taxon>Mucoromycota</taxon>
        <taxon>Mortierellomycotina</taxon>
        <taxon>Mortierellomycetes</taxon>
        <taxon>Mortierellales</taxon>
        <taxon>Mortierellaceae</taxon>
        <taxon>Linnemannia</taxon>
    </lineage>
</organism>
<feature type="non-terminal residue" evidence="3">
    <location>
        <position position="573"/>
    </location>
</feature>
<comment type="caution">
    <text evidence="3">The sequence shown here is derived from an EMBL/GenBank/DDBJ whole genome shotgun (WGS) entry which is preliminary data.</text>
</comment>
<dbReference type="InterPro" id="IPR056251">
    <property type="entry name" value="Arm_rpt_dom"/>
</dbReference>
<accession>A0AAD4H043</accession>